<feature type="compositionally biased region" description="Polar residues" evidence="1">
    <location>
        <begin position="81"/>
        <end position="91"/>
    </location>
</feature>
<evidence type="ECO:0000313" key="3">
    <source>
        <dbReference type="WBParaSite" id="jg18897"/>
    </source>
</evidence>
<dbReference type="AlphaFoldDB" id="A0A915DDW5"/>
<feature type="region of interest" description="Disordered" evidence="1">
    <location>
        <begin position="48"/>
        <end position="91"/>
    </location>
</feature>
<keyword evidence="2" id="KW-1185">Reference proteome</keyword>
<evidence type="ECO:0000313" key="2">
    <source>
        <dbReference type="Proteomes" id="UP000887574"/>
    </source>
</evidence>
<reference evidence="3" key="1">
    <citation type="submission" date="2022-11" db="UniProtKB">
        <authorList>
            <consortium name="WormBaseParasite"/>
        </authorList>
    </citation>
    <scope>IDENTIFICATION</scope>
</reference>
<dbReference type="WBParaSite" id="jg18897">
    <property type="protein sequence ID" value="jg18897"/>
    <property type="gene ID" value="jg18897"/>
</dbReference>
<organism evidence="2 3">
    <name type="scientific">Ditylenchus dipsaci</name>
    <dbReference type="NCBI Taxonomy" id="166011"/>
    <lineage>
        <taxon>Eukaryota</taxon>
        <taxon>Metazoa</taxon>
        <taxon>Ecdysozoa</taxon>
        <taxon>Nematoda</taxon>
        <taxon>Chromadorea</taxon>
        <taxon>Rhabditida</taxon>
        <taxon>Tylenchina</taxon>
        <taxon>Tylenchomorpha</taxon>
        <taxon>Sphaerularioidea</taxon>
        <taxon>Anguinidae</taxon>
        <taxon>Anguininae</taxon>
        <taxon>Ditylenchus</taxon>
    </lineage>
</organism>
<proteinExistence type="predicted"/>
<evidence type="ECO:0000256" key="1">
    <source>
        <dbReference type="SAM" id="MobiDB-lite"/>
    </source>
</evidence>
<dbReference type="Proteomes" id="UP000887574">
    <property type="component" value="Unplaced"/>
</dbReference>
<sequence>MGPKPPGWGSTHVGTPELSGLGPDYQKEAQSMLTHPNHLNWAQITKMGLKPRGHTQTTDIGSKLPRSGRSRVGIPEPPISGPNNQDRAQTT</sequence>
<name>A0A915DDW5_9BILA</name>
<accession>A0A915DDW5</accession>
<protein>
    <submittedName>
        <fullName evidence="3">Uncharacterized protein</fullName>
    </submittedName>
</protein>
<feature type="region of interest" description="Disordered" evidence="1">
    <location>
        <begin position="1"/>
        <end position="25"/>
    </location>
</feature>